<keyword evidence="3" id="KW-1185">Reference proteome</keyword>
<dbReference type="EMBL" id="JBFMKM010000012">
    <property type="protein sequence ID" value="KAL1302499.1"/>
    <property type="molecule type" value="Genomic_DNA"/>
</dbReference>
<feature type="region of interest" description="Disordered" evidence="1">
    <location>
        <begin position="1"/>
        <end position="176"/>
    </location>
</feature>
<feature type="compositionally biased region" description="Basic and acidic residues" evidence="1">
    <location>
        <begin position="45"/>
        <end position="54"/>
    </location>
</feature>
<proteinExistence type="predicted"/>
<comment type="caution">
    <text evidence="2">The sequence shown here is derived from an EMBL/GenBank/DDBJ whole genome shotgun (WGS) entry which is preliminary data.</text>
</comment>
<feature type="compositionally biased region" description="Polar residues" evidence="1">
    <location>
        <begin position="10"/>
        <end position="23"/>
    </location>
</feature>
<dbReference type="RefSeq" id="XP_069198775.1">
    <property type="nucleotide sequence ID" value="XM_069342274.1"/>
</dbReference>
<accession>A0ABR3P8Q9</accession>
<sequence length="176" mass="18181">MSGLDPQGPAQPSLNQAYTTPGNPVSREPAEKAQSNINSHSDAPTTDKRIHSEQAHSQSEATPTSVARGVRGAPAGEESKGLSNEDVGRHNENDGEQMAAPAESKIADAVENKPGATGAAPGLESDLDRKKAEQAPAREEIKAEKQEKVDVAGVLGQRGGPANPVDKDGYPNSGSA</sequence>
<gene>
    <name evidence="2" type="ORF">AAFC00_002888</name>
</gene>
<feature type="compositionally biased region" description="Polar residues" evidence="1">
    <location>
        <begin position="55"/>
        <end position="65"/>
    </location>
</feature>
<reference evidence="2 3" key="1">
    <citation type="submission" date="2024-07" db="EMBL/GenBank/DDBJ databases">
        <title>Draft sequence of the Neodothiora populina.</title>
        <authorList>
            <person name="Drown D.D."/>
            <person name="Schuette U.S."/>
            <person name="Buechlein A.B."/>
            <person name="Rusch D.R."/>
            <person name="Winton L.W."/>
            <person name="Adams G.A."/>
        </authorList>
    </citation>
    <scope>NUCLEOTIDE SEQUENCE [LARGE SCALE GENOMIC DNA]</scope>
    <source>
        <strain evidence="2 3">CPC 39397</strain>
    </source>
</reference>
<organism evidence="2 3">
    <name type="scientific">Neodothiora populina</name>
    <dbReference type="NCBI Taxonomy" id="2781224"/>
    <lineage>
        <taxon>Eukaryota</taxon>
        <taxon>Fungi</taxon>
        <taxon>Dikarya</taxon>
        <taxon>Ascomycota</taxon>
        <taxon>Pezizomycotina</taxon>
        <taxon>Dothideomycetes</taxon>
        <taxon>Dothideomycetidae</taxon>
        <taxon>Dothideales</taxon>
        <taxon>Dothioraceae</taxon>
        <taxon>Neodothiora</taxon>
    </lineage>
</organism>
<dbReference type="Proteomes" id="UP001562354">
    <property type="component" value="Unassembled WGS sequence"/>
</dbReference>
<dbReference type="GeneID" id="95976590"/>
<evidence type="ECO:0000313" key="3">
    <source>
        <dbReference type="Proteomes" id="UP001562354"/>
    </source>
</evidence>
<feature type="compositionally biased region" description="Basic and acidic residues" evidence="1">
    <location>
        <begin position="126"/>
        <end position="150"/>
    </location>
</feature>
<evidence type="ECO:0000313" key="2">
    <source>
        <dbReference type="EMBL" id="KAL1302499.1"/>
    </source>
</evidence>
<protein>
    <submittedName>
        <fullName evidence="2">Uncharacterized protein</fullName>
    </submittedName>
</protein>
<feature type="compositionally biased region" description="Polar residues" evidence="1">
    <location>
        <begin position="33"/>
        <end position="44"/>
    </location>
</feature>
<name>A0ABR3P8Q9_9PEZI</name>
<evidence type="ECO:0000256" key="1">
    <source>
        <dbReference type="SAM" id="MobiDB-lite"/>
    </source>
</evidence>